<organism evidence="2 3">
    <name type="scientific">Cavenderia fasciculata</name>
    <name type="common">Slime mold</name>
    <name type="synonym">Dictyostelium fasciculatum</name>
    <dbReference type="NCBI Taxonomy" id="261658"/>
    <lineage>
        <taxon>Eukaryota</taxon>
        <taxon>Amoebozoa</taxon>
        <taxon>Evosea</taxon>
        <taxon>Eumycetozoa</taxon>
        <taxon>Dictyostelia</taxon>
        <taxon>Acytosteliales</taxon>
        <taxon>Cavenderiaceae</taxon>
        <taxon>Cavenderia</taxon>
    </lineage>
</organism>
<dbReference type="EMBL" id="GL883010">
    <property type="protein sequence ID" value="EGG21982.1"/>
    <property type="molecule type" value="Genomic_DNA"/>
</dbReference>
<dbReference type="AlphaFoldDB" id="F4PV74"/>
<keyword evidence="1" id="KW-0812">Transmembrane</keyword>
<accession>F4PV74</accession>
<evidence type="ECO:0000256" key="1">
    <source>
        <dbReference type="SAM" id="Phobius"/>
    </source>
</evidence>
<evidence type="ECO:0008006" key="4">
    <source>
        <dbReference type="Google" id="ProtNLM"/>
    </source>
</evidence>
<dbReference type="GeneID" id="14874197"/>
<keyword evidence="1" id="KW-1133">Transmembrane helix</keyword>
<dbReference type="OrthoDB" id="203513at2759"/>
<reference evidence="3" key="1">
    <citation type="journal article" date="2011" name="Genome Res.">
        <title>Phylogeny-wide analysis of social amoeba genomes highlights ancient origins for complex intercellular communication.</title>
        <authorList>
            <person name="Heidel A.J."/>
            <person name="Lawal H.M."/>
            <person name="Felder M."/>
            <person name="Schilde C."/>
            <person name="Helps N.R."/>
            <person name="Tunggal B."/>
            <person name="Rivero F."/>
            <person name="John U."/>
            <person name="Schleicher M."/>
            <person name="Eichinger L."/>
            <person name="Platzer M."/>
            <person name="Noegel A.A."/>
            <person name="Schaap P."/>
            <person name="Gloeckner G."/>
        </authorList>
    </citation>
    <scope>NUCLEOTIDE SEQUENCE [LARGE SCALE GENOMIC DNA]</scope>
    <source>
        <strain evidence="3">SH3</strain>
    </source>
</reference>
<gene>
    <name evidence="2" type="ORF">DFA_01868</name>
</gene>
<protein>
    <recommendedName>
        <fullName evidence="4">UbiA prenyltransferase family protein</fullName>
    </recommendedName>
</protein>
<dbReference type="KEGG" id="dfa:DFA_01868"/>
<dbReference type="Proteomes" id="UP000007797">
    <property type="component" value="Unassembled WGS sequence"/>
</dbReference>
<evidence type="ECO:0000313" key="2">
    <source>
        <dbReference type="EMBL" id="EGG21982.1"/>
    </source>
</evidence>
<feature type="transmembrane region" description="Helical" evidence="1">
    <location>
        <begin position="200"/>
        <end position="217"/>
    </location>
</feature>
<feature type="transmembrane region" description="Helical" evidence="1">
    <location>
        <begin position="99"/>
        <end position="121"/>
    </location>
</feature>
<keyword evidence="1" id="KW-0472">Membrane</keyword>
<feature type="transmembrane region" description="Helical" evidence="1">
    <location>
        <begin position="49"/>
        <end position="69"/>
    </location>
</feature>
<dbReference type="OMA" id="MWFSTIS"/>
<evidence type="ECO:0000313" key="3">
    <source>
        <dbReference type="Proteomes" id="UP000007797"/>
    </source>
</evidence>
<feature type="transmembrane region" description="Helical" evidence="1">
    <location>
        <begin position="16"/>
        <end position="37"/>
    </location>
</feature>
<keyword evidence="3" id="KW-1185">Reference proteome</keyword>
<proteinExistence type="predicted"/>
<dbReference type="RefSeq" id="XP_004359833.1">
    <property type="nucleotide sequence ID" value="XM_004359776.1"/>
</dbReference>
<feature type="transmembrane region" description="Helical" evidence="1">
    <location>
        <begin position="133"/>
        <end position="150"/>
    </location>
</feature>
<name>F4PV74_CACFS</name>
<sequence length="225" mass="25732">MGVIELVKSYLKASRITIYLTVVILETLALSIAQVQVGLGSYFQRDNAFLMFGVLSVISFFGHCIYYMINSYVDYVTGVDDPKTCSDRTLFEVVSVSTLLRYIVVSIGIMIGLTFYLTTLCHSPDTEWMSRMFILYFMSLMFNTLSYTHFKVFIMSIYLAFYLQNYLLLTTLISFPEVCQLYKKGYHGDSARFNIRMLNAFRWGCSLYIISLGLGGINNPSVELI</sequence>
<feature type="transmembrane region" description="Helical" evidence="1">
    <location>
        <begin position="156"/>
        <end position="179"/>
    </location>
</feature>